<keyword evidence="2" id="KW-1185">Reference proteome</keyword>
<evidence type="ECO:0000313" key="1">
    <source>
        <dbReference type="EMBL" id="SEM65052.1"/>
    </source>
</evidence>
<proteinExistence type="predicted"/>
<gene>
    <name evidence="1" type="ORF">SAMN05421856_10573</name>
</gene>
<evidence type="ECO:0000313" key="2">
    <source>
        <dbReference type="Proteomes" id="UP000199450"/>
    </source>
</evidence>
<dbReference type="OrthoDB" id="1270082at2"/>
<dbReference type="Proteomes" id="UP000199450">
    <property type="component" value="Unassembled WGS sequence"/>
</dbReference>
<dbReference type="EMBL" id="FOBV01000005">
    <property type="protein sequence ID" value="SEM65052.1"/>
    <property type="molecule type" value="Genomic_DNA"/>
</dbReference>
<accession>A0A1H8A2A5</accession>
<protein>
    <submittedName>
        <fullName evidence="1">Uncharacterized protein</fullName>
    </submittedName>
</protein>
<dbReference type="RefSeq" id="WP_090000198.1">
    <property type="nucleotide sequence ID" value="NZ_FOBV01000005.1"/>
</dbReference>
<organism evidence="1 2">
    <name type="scientific">Chryseobacterium taichungense</name>
    <dbReference type="NCBI Taxonomy" id="295069"/>
    <lineage>
        <taxon>Bacteria</taxon>
        <taxon>Pseudomonadati</taxon>
        <taxon>Bacteroidota</taxon>
        <taxon>Flavobacteriia</taxon>
        <taxon>Flavobacteriales</taxon>
        <taxon>Weeksellaceae</taxon>
        <taxon>Chryseobacterium group</taxon>
        <taxon>Chryseobacterium</taxon>
    </lineage>
</organism>
<dbReference type="STRING" id="295069.SAMN05421856_10573"/>
<reference evidence="2" key="1">
    <citation type="submission" date="2016-10" db="EMBL/GenBank/DDBJ databases">
        <authorList>
            <person name="Varghese N."/>
            <person name="Submissions S."/>
        </authorList>
    </citation>
    <scope>NUCLEOTIDE SEQUENCE [LARGE SCALE GENOMIC DNA]</scope>
    <source>
        <strain evidence="2">DSM 17453</strain>
    </source>
</reference>
<dbReference type="AlphaFoldDB" id="A0A1H8A2A5"/>
<name>A0A1H8A2A5_9FLAO</name>
<sequence length="188" mass="22470">MKNNKISLETHFWSGQEVENPFEFIEVFFEYGNLDYYKETLNQFLFHTEQQKLYEKGYPGQIFILYTAFRSFLKACFKLRSKSEKWKVRKALEKRSILEQASLTSEEYQNPFVVFQNAFIDTAFEEYEFFLCEITHLSLSPFGEEFDYDLITPFIHLTKMLDAAQIIRERGIKKIKDKKSISRDIKPS</sequence>